<dbReference type="EMBL" id="LT670849">
    <property type="protein sequence ID" value="SHN60901.1"/>
    <property type="molecule type" value="Genomic_DNA"/>
</dbReference>
<dbReference type="SUPFAM" id="SSF52266">
    <property type="entry name" value="SGNH hydrolase"/>
    <property type="match status" value="1"/>
</dbReference>
<keyword evidence="2" id="KW-1185">Reference proteome</keyword>
<dbReference type="Proteomes" id="UP000184096">
    <property type="component" value="Chromosome I"/>
</dbReference>
<evidence type="ECO:0008006" key="3">
    <source>
        <dbReference type="Google" id="ProtNLM"/>
    </source>
</evidence>
<reference evidence="2" key="1">
    <citation type="submission" date="2016-11" db="EMBL/GenBank/DDBJ databases">
        <authorList>
            <person name="Varghese N."/>
            <person name="Submissions S."/>
        </authorList>
    </citation>
    <scope>NUCLEOTIDE SEQUENCE [LARGE SCALE GENOMIC DNA]</scope>
    <source>
        <strain evidence="2">GAS401</strain>
    </source>
</reference>
<organism evidence="1 2">
    <name type="scientific">Bradyrhizobium erythrophlei</name>
    <dbReference type="NCBI Taxonomy" id="1437360"/>
    <lineage>
        <taxon>Bacteria</taxon>
        <taxon>Pseudomonadati</taxon>
        <taxon>Pseudomonadota</taxon>
        <taxon>Alphaproteobacteria</taxon>
        <taxon>Hyphomicrobiales</taxon>
        <taxon>Nitrobacteraceae</taxon>
        <taxon>Bradyrhizobium</taxon>
    </lineage>
</organism>
<gene>
    <name evidence="1" type="ORF">SAMN05444170_0052</name>
</gene>
<sequence length="308" mass="34200">MKIPLHWVALLSVTILAPVAAEAALRFYVSVFSRPARLFRSDAQTGWSNAPNIVTTRINAAGEEWSISTDENGQRLIAQESRADRTILILGDSLSFGEGINIEDRFDVKMLSHFPARVINTGTMGYGTDQEYVVFRKWKHVLKTSDILLIVLNKSDYLDVLRQRFFGRAKPYVEKAGDSYIIRPARIGLLERWSDRSLVARVATRFIDPTIPENVDPSQSIGIISFILGRIREEVPRGVKVVLAHQGTQDFLGPKLGLSSTIFCKFADVCIDLDDALAASPSHLLPDGHWSASGHMAVAQTLLKALQD</sequence>
<proteinExistence type="predicted"/>
<dbReference type="RefSeq" id="WP_072815752.1">
    <property type="nucleotide sequence ID" value="NZ_LT670849.1"/>
</dbReference>
<protein>
    <recommendedName>
        <fullName evidence="3">GDSL-like Lipase/Acylhydrolase family protein</fullName>
    </recommendedName>
</protein>
<dbReference type="OrthoDB" id="8217037at2"/>
<evidence type="ECO:0000313" key="1">
    <source>
        <dbReference type="EMBL" id="SHN60901.1"/>
    </source>
</evidence>
<dbReference type="AlphaFoldDB" id="A0A1M7SR25"/>
<name>A0A1M7SR25_9BRAD</name>
<accession>A0A1M7SR25</accession>
<evidence type="ECO:0000313" key="2">
    <source>
        <dbReference type="Proteomes" id="UP000184096"/>
    </source>
</evidence>